<dbReference type="EMBL" id="LR633966">
    <property type="protein sequence ID" value="VUX54887.1"/>
    <property type="molecule type" value="Genomic_DNA"/>
</dbReference>
<dbReference type="AlphaFoldDB" id="A0A7D9H336"/>
<accession>A0A7D9H336</accession>
<reference evidence="1" key="1">
    <citation type="submission" date="2019-07" db="EMBL/GenBank/DDBJ databases">
        <authorList>
            <person name="Weber M."/>
            <person name="Kostadinov I."/>
            <person name="Kostadinov D I."/>
        </authorList>
    </citation>
    <scope>NUCLEOTIDE SEQUENCE</scope>
    <source>
        <strain evidence="1">Gfbio:sag-sample-b02:053724c1-46a9-4a36-b237-ea2bf867836b</strain>
    </source>
</reference>
<sequence>MKDIVREAPPLDEEPEEGGGVVDGDCVLVPEGEYELRYVDYETGHYFGKACVIVHFAIIEPDDYAGLPIDRFYNVKRLDGPPRRFGEYKAKNRGNLIREFKRIAGHAGRLDRITFKRFENLRIIAEIQTVRRDYQRQTLDEDDHYSRICKLVKALPGDDW</sequence>
<proteinExistence type="predicted"/>
<gene>
    <name evidence="1" type="ORF">JTBB02_V1_20016</name>
</gene>
<protein>
    <submittedName>
        <fullName evidence="1">Uncharacterized protein</fullName>
    </submittedName>
</protein>
<organism evidence="1">
    <name type="scientific">uncultured Woeseiaceae bacterium</name>
    <dbReference type="NCBI Taxonomy" id="1983305"/>
    <lineage>
        <taxon>Bacteria</taxon>
        <taxon>Pseudomonadati</taxon>
        <taxon>Pseudomonadota</taxon>
        <taxon>Gammaproteobacteria</taxon>
        <taxon>Woeseiales</taxon>
        <taxon>Woeseiaceae</taxon>
        <taxon>environmental samples</taxon>
    </lineage>
</organism>
<evidence type="ECO:0000313" key="1">
    <source>
        <dbReference type="EMBL" id="VUX54887.1"/>
    </source>
</evidence>
<name>A0A7D9H336_9GAMM</name>